<proteinExistence type="predicted"/>
<dbReference type="InterPro" id="IPR029032">
    <property type="entry name" value="AhpD-like"/>
</dbReference>
<evidence type="ECO:0000313" key="5">
    <source>
        <dbReference type="Proteomes" id="UP000808215"/>
    </source>
</evidence>
<feature type="domain" description="Carboxymuconolactone decarboxylase-like" evidence="1">
    <location>
        <begin position="27"/>
        <end position="94"/>
    </location>
</feature>
<dbReference type="PANTHER" id="PTHR34846:SF10">
    <property type="entry name" value="CYTOPLASMIC PROTEIN"/>
    <property type="match status" value="1"/>
</dbReference>
<dbReference type="GO" id="GO:0051920">
    <property type="term" value="F:peroxiredoxin activity"/>
    <property type="evidence" value="ECO:0007669"/>
    <property type="project" value="InterPro"/>
</dbReference>
<dbReference type="RefSeq" id="WP_045578043.1">
    <property type="nucleotide sequence ID" value="NZ_CAAAFK010000005.1"/>
</dbReference>
<name>A0A104J139_BURVI</name>
<accession>A0A104J139</accession>
<evidence type="ECO:0000313" key="4">
    <source>
        <dbReference type="Proteomes" id="UP000237632"/>
    </source>
</evidence>
<protein>
    <submittedName>
        <fullName evidence="3">Carboxymuconolactone decarboxylase family protein</fullName>
    </submittedName>
</protein>
<dbReference type="Pfam" id="PF02627">
    <property type="entry name" value="CMD"/>
    <property type="match status" value="1"/>
</dbReference>
<dbReference type="Gene3D" id="1.20.1290.10">
    <property type="entry name" value="AhpD-like"/>
    <property type="match status" value="1"/>
</dbReference>
<dbReference type="EMBL" id="PVHK01000032">
    <property type="protein sequence ID" value="PRH43388.1"/>
    <property type="molecule type" value="Genomic_DNA"/>
</dbReference>
<dbReference type="EMBL" id="JADVKH010000070">
    <property type="protein sequence ID" value="MBJ9690127.1"/>
    <property type="molecule type" value="Genomic_DNA"/>
</dbReference>
<evidence type="ECO:0000313" key="3">
    <source>
        <dbReference type="EMBL" id="PRH43388.1"/>
    </source>
</evidence>
<reference evidence="2 5" key="2">
    <citation type="submission" date="2020-11" db="EMBL/GenBank/DDBJ databases">
        <title>Enhanced detection system for hospital associated transmission using whole genome sequencing surveillance.</title>
        <authorList>
            <person name="Harrison L.H."/>
            <person name="Van Tyne D."/>
            <person name="Marsh J.W."/>
            <person name="Griffith M.P."/>
            <person name="Snyder D.J."/>
            <person name="Cooper V.S."/>
            <person name="Mustapha M."/>
        </authorList>
    </citation>
    <scope>NUCLEOTIDE SEQUENCE [LARGE SCALE GENOMIC DNA]</scope>
    <source>
        <strain evidence="2 5">BC00020</strain>
    </source>
</reference>
<dbReference type="Proteomes" id="UP000808215">
    <property type="component" value="Unassembled WGS sequence"/>
</dbReference>
<dbReference type="Proteomes" id="UP000237632">
    <property type="component" value="Unassembled WGS sequence"/>
</dbReference>
<comment type="caution">
    <text evidence="3">The sequence shown here is derived from an EMBL/GenBank/DDBJ whole genome shotgun (WGS) entry which is preliminary data.</text>
</comment>
<dbReference type="NCBIfam" id="TIGR00778">
    <property type="entry name" value="ahpD_dom"/>
    <property type="match status" value="1"/>
</dbReference>
<dbReference type="InterPro" id="IPR003779">
    <property type="entry name" value="CMD-like"/>
</dbReference>
<evidence type="ECO:0000313" key="2">
    <source>
        <dbReference type="EMBL" id="MBJ9690127.1"/>
    </source>
</evidence>
<gene>
    <name evidence="3" type="ORF">C6T65_04620</name>
    <name evidence="2" type="ORF">I5589_23915</name>
</gene>
<dbReference type="SUPFAM" id="SSF69118">
    <property type="entry name" value="AhpD-like"/>
    <property type="match status" value="1"/>
</dbReference>
<sequence length="145" mass="16578">MQPRLNFYTASPNAIKVMRNAEEFLGKCSIEKPLAELVRLRASQINGCAFCVDMHTSDARKGGETDRRLATVVTWRETPFFTERERAALEWTEALTLVAGSHVPDSVWEAVRPHFTDEELFDLSMLIATINSWNRFAIAFRKMPE</sequence>
<dbReference type="PANTHER" id="PTHR34846">
    <property type="entry name" value="4-CARBOXYMUCONOLACTONE DECARBOXYLASE FAMILY PROTEIN (AFU_ORTHOLOGUE AFUA_6G11590)"/>
    <property type="match status" value="1"/>
</dbReference>
<dbReference type="InterPro" id="IPR004675">
    <property type="entry name" value="AhpD_core"/>
</dbReference>
<keyword evidence="5" id="KW-1185">Reference proteome</keyword>
<reference evidence="3 4" key="1">
    <citation type="submission" date="2018-03" db="EMBL/GenBank/DDBJ databases">
        <authorList>
            <person name="Nguyen K."/>
            <person name="Fouts D."/>
            <person name="Sutton G."/>
        </authorList>
    </citation>
    <scope>NUCLEOTIDE SEQUENCE [LARGE SCALE GENOMIC DNA]</scope>
    <source>
        <strain evidence="3 4">AU3578</strain>
    </source>
</reference>
<evidence type="ECO:0000259" key="1">
    <source>
        <dbReference type="Pfam" id="PF02627"/>
    </source>
</evidence>
<dbReference type="GeneID" id="45679177"/>
<dbReference type="AlphaFoldDB" id="A0A104J139"/>
<organism evidence="3 4">
    <name type="scientific">Burkholderia vietnamiensis</name>
    <dbReference type="NCBI Taxonomy" id="60552"/>
    <lineage>
        <taxon>Bacteria</taxon>
        <taxon>Pseudomonadati</taxon>
        <taxon>Pseudomonadota</taxon>
        <taxon>Betaproteobacteria</taxon>
        <taxon>Burkholderiales</taxon>
        <taxon>Burkholderiaceae</taxon>
        <taxon>Burkholderia</taxon>
        <taxon>Burkholderia cepacia complex</taxon>
    </lineage>
</organism>